<keyword evidence="4" id="KW-1185">Reference proteome</keyword>
<reference evidence="3" key="1">
    <citation type="submission" date="2022-07" db="EMBL/GenBank/DDBJ databases">
        <title>Phylogenomic reconstructions and comparative analyses of Kickxellomycotina fungi.</title>
        <authorList>
            <person name="Reynolds N.K."/>
            <person name="Stajich J.E."/>
            <person name="Barry K."/>
            <person name="Grigoriev I.V."/>
            <person name="Crous P."/>
            <person name="Smith M.E."/>
        </authorList>
    </citation>
    <scope>NUCLEOTIDE SEQUENCE</scope>
    <source>
        <strain evidence="3">RSA 1196</strain>
    </source>
</reference>
<feature type="region of interest" description="Disordered" evidence="1">
    <location>
        <begin position="56"/>
        <end position="75"/>
    </location>
</feature>
<gene>
    <name evidence="3" type="ORF">IWQ62_006692</name>
</gene>
<dbReference type="InterPro" id="IPR040441">
    <property type="entry name" value="CFA20/CFAP20DC"/>
</dbReference>
<proteinExistence type="predicted"/>
<evidence type="ECO:0000313" key="3">
    <source>
        <dbReference type="EMBL" id="KAJ1949679.1"/>
    </source>
</evidence>
<organism evidence="3 4">
    <name type="scientific">Dispira parvispora</name>
    <dbReference type="NCBI Taxonomy" id="1520584"/>
    <lineage>
        <taxon>Eukaryota</taxon>
        <taxon>Fungi</taxon>
        <taxon>Fungi incertae sedis</taxon>
        <taxon>Zoopagomycota</taxon>
        <taxon>Kickxellomycotina</taxon>
        <taxon>Dimargaritomycetes</taxon>
        <taxon>Dimargaritales</taxon>
        <taxon>Dimargaritaceae</taxon>
        <taxon>Dispira</taxon>
    </lineage>
</organism>
<dbReference type="AlphaFoldDB" id="A0A9W8AJU6"/>
<dbReference type="OrthoDB" id="7486196at2759"/>
<dbReference type="Proteomes" id="UP001150925">
    <property type="component" value="Unassembled WGS sequence"/>
</dbReference>
<name>A0A9W8AJU6_9FUNG</name>
<feature type="domain" description="CFA20" evidence="2">
    <location>
        <begin position="82"/>
        <end position="198"/>
    </location>
</feature>
<feature type="non-terminal residue" evidence="3">
    <location>
        <position position="198"/>
    </location>
</feature>
<protein>
    <recommendedName>
        <fullName evidence="2">CFA20 domain-containing protein</fullName>
    </recommendedName>
</protein>
<sequence>SLNTTRRRHPLLSNHNAALLPQQVLFKALTLCSVIASNVGSHPLQLWDVCLPARSNPSENQGRDSSSTSDDDSENEVQIVDSDVDIAGPVLILRSETVGTVYISCPSDATRELGIVLPILGLLVKPHPDEYFAVEVLVRDQRDYLYRLRAINVQTQVYQTPALALVPLRLVSGWNQVQFDLRSVLFQVYGAKYRETLR</sequence>
<evidence type="ECO:0000313" key="4">
    <source>
        <dbReference type="Proteomes" id="UP001150925"/>
    </source>
</evidence>
<dbReference type="InterPro" id="IPR007714">
    <property type="entry name" value="CFA20_dom"/>
</dbReference>
<dbReference type="Pfam" id="PF05018">
    <property type="entry name" value="CFA20_dom"/>
    <property type="match status" value="1"/>
</dbReference>
<dbReference type="EMBL" id="JANBPY010003943">
    <property type="protein sequence ID" value="KAJ1949679.1"/>
    <property type="molecule type" value="Genomic_DNA"/>
</dbReference>
<evidence type="ECO:0000256" key="1">
    <source>
        <dbReference type="SAM" id="MobiDB-lite"/>
    </source>
</evidence>
<evidence type="ECO:0000259" key="2">
    <source>
        <dbReference type="Pfam" id="PF05018"/>
    </source>
</evidence>
<dbReference type="PANTHER" id="PTHR12458">
    <property type="entry name" value="ORF PROTEIN"/>
    <property type="match status" value="1"/>
</dbReference>
<accession>A0A9W8AJU6</accession>
<comment type="caution">
    <text evidence="3">The sequence shown here is derived from an EMBL/GenBank/DDBJ whole genome shotgun (WGS) entry which is preliminary data.</text>
</comment>
<feature type="non-terminal residue" evidence="3">
    <location>
        <position position="1"/>
    </location>
</feature>